<dbReference type="InterPro" id="IPR000515">
    <property type="entry name" value="MetI-like"/>
</dbReference>
<dbReference type="InterPro" id="IPR035906">
    <property type="entry name" value="MetI-like_sf"/>
</dbReference>
<organism evidence="13 14">
    <name type="scientific">Vibrio viridaestus</name>
    <dbReference type="NCBI Taxonomy" id="2487322"/>
    <lineage>
        <taxon>Bacteria</taxon>
        <taxon>Pseudomonadati</taxon>
        <taxon>Pseudomonadota</taxon>
        <taxon>Gammaproteobacteria</taxon>
        <taxon>Vibrionales</taxon>
        <taxon>Vibrionaceae</taxon>
        <taxon>Vibrio</taxon>
    </lineage>
</organism>
<evidence type="ECO:0000256" key="4">
    <source>
        <dbReference type="ARBA" id="ARBA00022475"/>
    </source>
</evidence>
<dbReference type="SUPFAM" id="SSF161098">
    <property type="entry name" value="MetI-like"/>
    <property type="match status" value="1"/>
</dbReference>
<feature type="transmembrane region" description="Helical" evidence="11">
    <location>
        <begin position="12"/>
        <end position="34"/>
    </location>
</feature>
<dbReference type="Gene3D" id="1.10.3720.10">
    <property type="entry name" value="MetI-like"/>
    <property type="match status" value="1"/>
</dbReference>
<keyword evidence="7 11" id="KW-1133">Transmembrane helix</keyword>
<evidence type="ECO:0000256" key="8">
    <source>
        <dbReference type="ARBA" id="ARBA00023136"/>
    </source>
</evidence>
<dbReference type="PROSITE" id="PS50928">
    <property type="entry name" value="ABC_TM1"/>
    <property type="match status" value="1"/>
</dbReference>
<sequence>MKIDVKHYPGARVITLLCLFVLYAPLLVISIYSFNSLRSITTWGGFTFDWYIKAFHNPSIQSATFNSLIIAISAATIATCIALAAAMAMIKGKPLKHASLMVGVINLPLVIPEIVTAIASLIFFVAINMTLGLNTVLIAHIVFCIPFAYLPISTRLKDISKRFDEAAFDLYATRWQAFRYVTLPMAMPGLLSGFMLAFIVSLDDFIVANMVAGPGATTLPMAIYSLVRIGFTPEINAISTLLLLVSTLFVTASWLVNRPTKQA</sequence>
<reference evidence="13 14" key="1">
    <citation type="submission" date="2018-11" db="EMBL/GenBank/DDBJ databases">
        <title>Vibrio LJC006 sp. nov., isolated from seawater during the bloom of the enteromorpha.</title>
        <authorList>
            <person name="Liang J."/>
        </authorList>
    </citation>
    <scope>NUCLEOTIDE SEQUENCE [LARGE SCALE GENOMIC DNA]</scope>
    <source>
        <strain evidence="13 14">LJC006</strain>
    </source>
</reference>
<feature type="transmembrane region" description="Helical" evidence="11">
    <location>
        <begin position="133"/>
        <end position="152"/>
    </location>
</feature>
<feature type="transmembrane region" description="Helical" evidence="11">
    <location>
        <begin position="238"/>
        <end position="256"/>
    </location>
</feature>
<evidence type="ECO:0000256" key="6">
    <source>
        <dbReference type="ARBA" id="ARBA00022692"/>
    </source>
</evidence>
<dbReference type="RefSeq" id="WP_124938465.1">
    <property type="nucleotide sequence ID" value="NZ_RJVQ01000009.1"/>
</dbReference>
<keyword evidence="4" id="KW-1003">Cell membrane</keyword>
<keyword evidence="8 11" id="KW-0472">Membrane</keyword>
<comment type="subcellular location">
    <subcellularLocation>
        <location evidence="1">Cell inner membrane</location>
        <topology evidence="1">Multi-pass membrane protein</topology>
    </subcellularLocation>
    <subcellularLocation>
        <location evidence="11">Cell membrane</location>
        <topology evidence="11">Multi-pass membrane protein</topology>
    </subcellularLocation>
</comment>
<evidence type="ECO:0000256" key="3">
    <source>
        <dbReference type="ARBA" id="ARBA00022448"/>
    </source>
</evidence>
<protein>
    <recommendedName>
        <fullName evidence="10">Spermidine/putrescine transport system permease protein PotC</fullName>
    </recommendedName>
</protein>
<dbReference type="OrthoDB" id="9782004at2"/>
<keyword evidence="6 11" id="KW-0812">Transmembrane</keyword>
<comment type="caution">
    <text evidence="13">The sequence shown here is derived from an EMBL/GenBank/DDBJ whole genome shotgun (WGS) entry which is preliminary data.</text>
</comment>
<dbReference type="AlphaFoldDB" id="A0A3N9TCE1"/>
<evidence type="ECO:0000256" key="7">
    <source>
        <dbReference type="ARBA" id="ARBA00022989"/>
    </source>
</evidence>
<keyword evidence="5" id="KW-0997">Cell inner membrane</keyword>
<evidence type="ECO:0000256" key="2">
    <source>
        <dbReference type="ARBA" id="ARBA00007069"/>
    </source>
</evidence>
<dbReference type="EMBL" id="RJVQ01000009">
    <property type="protein sequence ID" value="RQW61867.1"/>
    <property type="molecule type" value="Genomic_DNA"/>
</dbReference>
<feature type="transmembrane region" description="Helical" evidence="11">
    <location>
        <begin position="102"/>
        <end position="127"/>
    </location>
</feature>
<evidence type="ECO:0000256" key="11">
    <source>
        <dbReference type="RuleBase" id="RU363032"/>
    </source>
</evidence>
<feature type="domain" description="ABC transmembrane type-1" evidence="12">
    <location>
        <begin position="64"/>
        <end position="253"/>
    </location>
</feature>
<proteinExistence type="inferred from homology"/>
<evidence type="ECO:0000313" key="14">
    <source>
        <dbReference type="Proteomes" id="UP000281112"/>
    </source>
</evidence>
<dbReference type="PANTHER" id="PTHR43848">
    <property type="entry name" value="PUTRESCINE TRANSPORT SYSTEM PERMEASE PROTEIN POTI"/>
    <property type="match status" value="1"/>
</dbReference>
<evidence type="ECO:0000313" key="13">
    <source>
        <dbReference type="EMBL" id="RQW61867.1"/>
    </source>
</evidence>
<evidence type="ECO:0000256" key="10">
    <source>
        <dbReference type="ARBA" id="ARBA00039580"/>
    </source>
</evidence>
<dbReference type="Proteomes" id="UP000281112">
    <property type="component" value="Unassembled WGS sequence"/>
</dbReference>
<keyword evidence="3 11" id="KW-0813">Transport</keyword>
<accession>A0A3N9TCE1</accession>
<dbReference type="InterPro" id="IPR051789">
    <property type="entry name" value="Bact_Polyamine_Transport"/>
</dbReference>
<dbReference type="Pfam" id="PF00528">
    <property type="entry name" value="BPD_transp_1"/>
    <property type="match status" value="1"/>
</dbReference>
<feature type="transmembrane region" description="Helical" evidence="11">
    <location>
        <begin position="180"/>
        <end position="200"/>
    </location>
</feature>
<name>A0A3N9TCE1_9VIBR</name>
<comment type="function">
    <text evidence="9">Required for the activity of the bacterial periplasmic transport system of putrescine and spermidine.</text>
</comment>
<gene>
    <name evidence="13" type="ORF">EES38_17315</name>
</gene>
<dbReference type="GO" id="GO:0055085">
    <property type="term" value="P:transmembrane transport"/>
    <property type="evidence" value="ECO:0007669"/>
    <property type="project" value="InterPro"/>
</dbReference>
<comment type="similarity">
    <text evidence="2">Belongs to the binding-protein-dependent transport system permease family. CysTW subfamily.</text>
</comment>
<dbReference type="CDD" id="cd06261">
    <property type="entry name" value="TM_PBP2"/>
    <property type="match status" value="1"/>
</dbReference>
<evidence type="ECO:0000259" key="12">
    <source>
        <dbReference type="PROSITE" id="PS50928"/>
    </source>
</evidence>
<feature type="transmembrane region" description="Helical" evidence="11">
    <location>
        <begin position="68"/>
        <end position="90"/>
    </location>
</feature>
<evidence type="ECO:0000256" key="1">
    <source>
        <dbReference type="ARBA" id="ARBA00004429"/>
    </source>
</evidence>
<evidence type="ECO:0000256" key="5">
    <source>
        <dbReference type="ARBA" id="ARBA00022519"/>
    </source>
</evidence>
<dbReference type="PANTHER" id="PTHR43848:SF5">
    <property type="entry name" value="SPERMIDINE_PUTRESCINE TRANSPORT SYSTEM PERMEASE PROTEIN POTC"/>
    <property type="match status" value="1"/>
</dbReference>
<keyword evidence="14" id="KW-1185">Reference proteome</keyword>
<evidence type="ECO:0000256" key="9">
    <source>
        <dbReference type="ARBA" id="ARBA00037216"/>
    </source>
</evidence>
<dbReference type="GO" id="GO:0005886">
    <property type="term" value="C:plasma membrane"/>
    <property type="evidence" value="ECO:0007669"/>
    <property type="project" value="UniProtKB-SubCell"/>
</dbReference>
<feature type="transmembrane region" description="Helical" evidence="11">
    <location>
        <begin position="206"/>
        <end position="226"/>
    </location>
</feature>